<evidence type="ECO:0000259" key="2">
    <source>
        <dbReference type="SMART" id="SM00955"/>
    </source>
</evidence>
<name>A0A0G4H092_VITBC</name>
<dbReference type="EMBL" id="CDMY01000908">
    <property type="protein sequence ID" value="CEM36825.1"/>
    <property type="molecule type" value="Genomic_DNA"/>
</dbReference>
<dbReference type="InterPro" id="IPR050180">
    <property type="entry name" value="RNR_Ribonuclease"/>
</dbReference>
<feature type="region of interest" description="Disordered" evidence="1">
    <location>
        <begin position="366"/>
        <end position="393"/>
    </location>
</feature>
<dbReference type="PANTHER" id="PTHR23355:SF9">
    <property type="entry name" value="DIS3-LIKE EXONUCLEASE 2"/>
    <property type="match status" value="1"/>
</dbReference>
<dbReference type="STRING" id="1169540.A0A0G4H092"/>
<feature type="compositionally biased region" description="Polar residues" evidence="1">
    <location>
        <begin position="112"/>
        <end position="126"/>
    </location>
</feature>
<dbReference type="InterPro" id="IPR001900">
    <property type="entry name" value="RNase_II/R"/>
</dbReference>
<dbReference type="Pfam" id="PF00773">
    <property type="entry name" value="RNB"/>
    <property type="match status" value="1"/>
</dbReference>
<dbReference type="GO" id="GO:0006402">
    <property type="term" value="P:mRNA catabolic process"/>
    <property type="evidence" value="ECO:0007669"/>
    <property type="project" value="TreeGrafter"/>
</dbReference>
<dbReference type="VEuPathDB" id="CryptoDB:Vbra_3440"/>
<dbReference type="PhylomeDB" id="A0A0G4H092"/>
<evidence type="ECO:0000313" key="4">
    <source>
        <dbReference type="Proteomes" id="UP000041254"/>
    </source>
</evidence>
<dbReference type="Proteomes" id="UP000041254">
    <property type="component" value="Unassembled WGS sequence"/>
</dbReference>
<feature type="region of interest" description="Disordered" evidence="1">
    <location>
        <begin position="109"/>
        <end position="180"/>
    </location>
</feature>
<keyword evidence="4" id="KW-1185">Reference proteome</keyword>
<dbReference type="GO" id="GO:0000932">
    <property type="term" value="C:P-body"/>
    <property type="evidence" value="ECO:0007669"/>
    <property type="project" value="TreeGrafter"/>
</dbReference>
<evidence type="ECO:0000256" key="1">
    <source>
        <dbReference type="SAM" id="MobiDB-lite"/>
    </source>
</evidence>
<dbReference type="InterPro" id="IPR012340">
    <property type="entry name" value="NA-bd_OB-fold"/>
</dbReference>
<feature type="compositionally biased region" description="Polar residues" evidence="1">
    <location>
        <begin position="159"/>
        <end position="168"/>
    </location>
</feature>
<dbReference type="SUPFAM" id="SSF50249">
    <property type="entry name" value="Nucleic acid-binding proteins"/>
    <property type="match status" value="1"/>
</dbReference>
<proteinExistence type="predicted"/>
<protein>
    <recommendedName>
        <fullName evidence="2">RNB domain-containing protein</fullName>
    </recommendedName>
</protein>
<organism evidence="3 4">
    <name type="scientific">Vitrella brassicaformis (strain CCMP3155)</name>
    <dbReference type="NCBI Taxonomy" id="1169540"/>
    <lineage>
        <taxon>Eukaryota</taxon>
        <taxon>Sar</taxon>
        <taxon>Alveolata</taxon>
        <taxon>Colpodellida</taxon>
        <taxon>Vitrellaceae</taxon>
        <taxon>Vitrella</taxon>
    </lineage>
</organism>
<accession>A0A0G4H092</accession>
<dbReference type="Gene3D" id="2.40.50.690">
    <property type="match status" value="1"/>
</dbReference>
<sequence length="998" mass="108543">MLVSLVRSLPDMPAIKQRDGALRQLRAHFPPDGASEWPKGVREAASELLTTDSRRRIPLSVQICVATIFDLRLSGHLRPVPRSISERSEEEIKAYLHLARSGFASALGLDAGSTTSPGPEDNTNGLRRTTAKRPSRRSRSSLASDTASREPPLLERQPDAQQSEESITSGSPPVPASPPGAAIEFEEYWSEQDIATGLAQGTLLKGSLRIPAFQTDVGHVVVKGSAVEAATQRYRRHLGAEAAPSPFPAPHSASRREGDVTFNTYLVTGFLGRNRAFHGDEVVVSFRARRRPTGAEASASPQTGETDDHQLATDGHTSTEGPPDGFAADEGPSLSGEASPLSDRCRVVGVSSRNINKNPILATIARPSRGEDGAGPEVIKAQPRQERKTPSGRTAVWHGLEHRPYASEVVCELEERLNGPQGAASASRPPWLTEALNDPKRRDIRDQTVFTIDPPTAKDLDDAISLERRSDGRAQIGVHVADVSHFVTEGTLLDQEARKRATTCYLDNRVYPMLPAPLSENVCSLLPTAPRLAFSVFFTMTADGRLLDEPPPVIHKTIIHSKCRLDYVTAQRVLDSFDHGPSPDGPTPPASLLHDIDAVKELECVRRVAGSFGIPEAVSCDLVTLSRIAQRRRERRLQDGAVTLGRAESECRLILGPDGIPEGVDEEEPSNLSHELVEELMILANHVVAKMLIALDPHSAILRRHKNAETKAIKSTLDTIPADIRRVVYETLGRPEMHEDSDGSTLEGGGVVRDAKSYPFSLQALLDLCKARLSPAAYQAASFAALTEFNPAEYFAVGSSTEDTWGLTASVYCRPLPFELKQLQSDCGQCNEKKKSAEVGGEDAQIDCRNLLFNAFLQKHHPERGWPYDGAVITSIIVPHSRDQDTEELRRRCAVVFFVPLLGQSRSLSFDKLGIDLLSVAGSGGQQEASASSEERVCEDELPGYVDVECAVETSSVESVRVQHVGGGGAAETLRRGMSRRVYLTPGTRRWSLSLAID</sequence>
<dbReference type="SMART" id="SM00955">
    <property type="entry name" value="RNB"/>
    <property type="match status" value="1"/>
</dbReference>
<dbReference type="AlphaFoldDB" id="A0A0G4H092"/>
<dbReference type="GO" id="GO:0003723">
    <property type="term" value="F:RNA binding"/>
    <property type="evidence" value="ECO:0007669"/>
    <property type="project" value="InterPro"/>
</dbReference>
<gene>
    <name evidence="3" type="ORF">Vbra_3440</name>
</gene>
<dbReference type="InParanoid" id="A0A0G4H092"/>
<reference evidence="3 4" key="1">
    <citation type="submission" date="2014-11" db="EMBL/GenBank/DDBJ databases">
        <authorList>
            <person name="Zhu J."/>
            <person name="Qi W."/>
            <person name="Song R."/>
        </authorList>
    </citation>
    <scope>NUCLEOTIDE SEQUENCE [LARGE SCALE GENOMIC DNA]</scope>
</reference>
<feature type="domain" description="RNB" evidence="2">
    <location>
        <begin position="441"/>
        <end position="748"/>
    </location>
</feature>
<feature type="compositionally biased region" description="Basic residues" evidence="1">
    <location>
        <begin position="129"/>
        <end position="139"/>
    </location>
</feature>
<feature type="region of interest" description="Disordered" evidence="1">
    <location>
        <begin position="290"/>
        <end position="342"/>
    </location>
</feature>
<dbReference type="PANTHER" id="PTHR23355">
    <property type="entry name" value="RIBONUCLEASE"/>
    <property type="match status" value="1"/>
</dbReference>
<dbReference type="GO" id="GO:0000175">
    <property type="term" value="F:3'-5'-RNA exonuclease activity"/>
    <property type="evidence" value="ECO:0007669"/>
    <property type="project" value="TreeGrafter"/>
</dbReference>
<evidence type="ECO:0000313" key="3">
    <source>
        <dbReference type="EMBL" id="CEM36825.1"/>
    </source>
</evidence>
<dbReference type="OrthoDB" id="444467at2759"/>